<feature type="compositionally biased region" description="Pro residues" evidence="1">
    <location>
        <begin position="224"/>
        <end position="235"/>
    </location>
</feature>
<dbReference type="Proteomes" id="UP000006057">
    <property type="component" value="Chromosome"/>
</dbReference>
<reference evidence="2 3" key="1">
    <citation type="submission" date="2012-06" db="EMBL/GenBank/DDBJ databases">
        <title>Complete sequence of chromosome of Mycobacterium chubuense NBB4.</title>
        <authorList>
            <consortium name="US DOE Joint Genome Institute"/>
            <person name="Lucas S."/>
            <person name="Han J."/>
            <person name="Lapidus A."/>
            <person name="Cheng J.-F."/>
            <person name="Goodwin L."/>
            <person name="Pitluck S."/>
            <person name="Peters L."/>
            <person name="Mikhailova N."/>
            <person name="Teshima H."/>
            <person name="Detter J.C."/>
            <person name="Han C."/>
            <person name="Tapia R."/>
            <person name="Land M."/>
            <person name="Hauser L."/>
            <person name="Kyrpides N."/>
            <person name="Ivanova N."/>
            <person name="Pagani I."/>
            <person name="Mattes T."/>
            <person name="Holmes A."/>
            <person name="Rutledge P."/>
            <person name="Paulsen I."/>
            <person name="Coleman N."/>
            <person name="Woyke T."/>
        </authorList>
    </citation>
    <scope>NUCLEOTIDE SEQUENCE [LARGE SCALE GENOMIC DNA]</scope>
    <source>
        <strain evidence="2 3">NBB4</strain>
    </source>
</reference>
<proteinExistence type="predicted"/>
<keyword evidence="3" id="KW-1185">Reference proteome</keyword>
<dbReference type="STRING" id="710421.Mycch_0760"/>
<evidence type="ECO:0000313" key="2">
    <source>
        <dbReference type="EMBL" id="AFM15577.1"/>
    </source>
</evidence>
<protein>
    <submittedName>
        <fullName evidence="2">Uncharacterized protein</fullName>
    </submittedName>
</protein>
<evidence type="ECO:0000256" key="1">
    <source>
        <dbReference type="SAM" id="MobiDB-lite"/>
    </source>
</evidence>
<dbReference type="KEGG" id="mcb:Mycch_0760"/>
<dbReference type="RefSeq" id="WP_014814068.1">
    <property type="nucleotide sequence ID" value="NC_018027.1"/>
</dbReference>
<accession>I4BE70</accession>
<organism evidence="2 3">
    <name type="scientific">Mycolicibacterium chubuense (strain NBB4)</name>
    <name type="common">Mycobacterium chubuense</name>
    <dbReference type="NCBI Taxonomy" id="710421"/>
    <lineage>
        <taxon>Bacteria</taxon>
        <taxon>Bacillati</taxon>
        <taxon>Actinomycetota</taxon>
        <taxon>Actinomycetes</taxon>
        <taxon>Mycobacteriales</taxon>
        <taxon>Mycobacteriaceae</taxon>
        <taxon>Mycolicibacterium</taxon>
    </lineage>
</organism>
<dbReference type="EMBL" id="CP003053">
    <property type="protein sequence ID" value="AFM15577.1"/>
    <property type="molecule type" value="Genomic_DNA"/>
</dbReference>
<sequence>MTPSARRTVAGPGVIRVVAPALFSAGIAVMGASAAYAQPAPPVPGPAPVAAPGAPAPLPPGPPAPPPVPPGPAIPLIGQPLGAGGLSVLAQNGPSAAPVGPLGLPQTTGLDPTSLLGQNAQPSAPGAGPGVVPDLRPFNNAYGEPQNLVPSAPGEGTQFDVAPGQEGADVTGREWLGRYIDLYRAGRLKGGLLGQMPQQQLGQPLPGTAPPPDTNLPPGLVQFLPPPAPPGPPPP</sequence>
<evidence type="ECO:0000313" key="3">
    <source>
        <dbReference type="Proteomes" id="UP000006057"/>
    </source>
</evidence>
<dbReference type="HOGENOM" id="CLU_109789_0_0_11"/>
<feature type="compositionally biased region" description="Pro residues" evidence="1">
    <location>
        <begin position="39"/>
        <end position="73"/>
    </location>
</feature>
<name>I4BE70_MYCCN</name>
<feature type="region of interest" description="Disordered" evidence="1">
    <location>
        <begin position="97"/>
        <end position="167"/>
    </location>
</feature>
<feature type="compositionally biased region" description="Polar residues" evidence="1">
    <location>
        <begin position="105"/>
        <end position="122"/>
    </location>
</feature>
<feature type="region of interest" description="Disordered" evidence="1">
    <location>
        <begin position="196"/>
        <end position="235"/>
    </location>
</feature>
<dbReference type="eggNOG" id="ENOG5031HRN">
    <property type="taxonomic scope" value="Bacteria"/>
</dbReference>
<dbReference type="AlphaFoldDB" id="I4BE70"/>
<dbReference type="OrthoDB" id="4762379at2"/>
<feature type="compositionally biased region" description="Low complexity" evidence="1">
    <location>
        <begin position="196"/>
        <end position="206"/>
    </location>
</feature>
<dbReference type="PATRIC" id="fig|710421.3.peg.760"/>
<feature type="region of interest" description="Disordered" evidence="1">
    <location>
        <begin position="37"/>
        <end position="76"/>
    </location>
</feature>
<gene>
    <name evidence="2" type="ordered locus">Mycch_0760</name>
</gene>
<feature type="compositionally biased region" description="Low complexity" evidence="1">
    <location>
        <begin position="124"/>
        <end position="133"/>
    </location>
</feature>